<proteinExistence type="predicted"/>
<accession>A0A9P6RIX5</accession>
<evidence type="ECO:0000256" key="1">
    <source>
        <dbReference type="SAM" id="MobiDB-lite"/>
    </source>
</evidence>
<dbReference type="AlphaFoldDB" id="A0A9P6RIX5"/>
<dbReference type="EMBL" id="JAAAIP010000246">
    <property type="protein sequence ID" value="KAG0321364.1"/>
    <property type="molecule type" value="Genomic_DNA"/>
</dbReference>
<feature type="compositionally biased region" description="Low complexity" evidence="1">
    <location>
        <begin position="513"/>
        <end position="535"/>
    </location>
</feature>
<feature type="region of interest" description="Disordered" evidence="1">
    <location>
        <begin position="69"/>
        <end position="95"/>
    </location>
</feature>
<feature type="region of interest" description="Disordered" evidence="1">
    <location>
        <begin position="653"/>
        <end position="696"/>
    </location>
</feature>
<keyword evidence="4" id="KW-1185">Reference proteome</keyword>
<protein>
    <submittedName>
        <fullName evidence="3">Uncharacterized protein</fullName>
    </submittedName>
</protein>
<evidence type="ECO:0000313" key="4">
    <source>
        <dbReference type="Proteomes" id="UP000738325"/>
    </source>
</evidence>
<name>A0A9P6RIX5_9FUNG</name>
<comment type="caution">
    <text evidence="3">The sequence shown here is derived from an EMBL/GenBank/DDBJ whole genome shotgun (WGS) entry which is preliminary data.</text>
</comment>
<keyword evidence="2" id="KW-1133">Transmembrane helix</keyword>
<feature type="compositionally biased region" description="Basic and acidic residues" evidence="1">
    <location>
        <begin position="115"/>
        <end position="127"/>
    </location>
</feature>
<keyword evidence="2" id="KW-0812">Transmembrane</keyword>
<feature type="compositionally biased region" description="Polar residues" evidence="1">
    <location>
        <begin position="494"/>
        <end position="505"/>
    </location>
</feature>
<feature type="compositionally biased region" description="Basic and acidic residues" evidence="1">
    <location>
        <begin position="69"/>
        <end position="83"/>
    </location>
</feature>
<gene>
    <name evidence="3" type="ORF">BGZ99_003946</name>
</gene>
<feature type="region of interest" description="Disordered" evidence="1">
    <location>
        <begin position="493"/>
        <end position="535"/>
    </location>
</feature>
<organism evidence="3 4">
    <name type="scientific">Dissophora globulifera</name>
    <dbReference type="NCBI Taxonomy" id="979702"/>
    <lineage>
        <taxon>Eukaryota</taxon>
        <taxon>Fungi</taxon>
        <taxon>Fungi incertae sedis</taxon>
        <taxon>Mucoromycota</taxon>
        <taxon>Mortierellomycotina</taxon>
        <taxon>Mortierellomycetes</taxon>
        <taxon>Mortierellales</taxon>
        <taxon>Mortierellaceae</taxon>
        <taxon>Dissophora</taxon>
    </lineage>
</organism>
<reference evidence="3" key="1">
    <citation type="journal article" date="2020" name="Fungal Divers.">
        <title>Resolving the Mortierellaceae phylogeny through synthesis of multi-gene phylogenetics and phylogenomics.</title>
        <authorList>
            <person name="Vandepol N."/>
            <person name="Liber J."/>
            <person name="Desiro A."/>
            <person name="Na H."/>
            <person name="Kennedy M."/>
            <person name="Barry K."/>
            <person name="Grigoriev I.V."/>
            <person name="Miller A.N."/>
            <person name="O'Donnell K."/>
            <person name="Stajich J.E."/>
            <person name="Bonito G."/>
        </authorList>
    </citation>
    <scope>NUCLEOTIDE SEQUENCE</scope>
    <source>
        <strain evidence="3">REB-010B</strain>
    </source>
</reference>
<sequence length="774" mass="86944">MFPWRPLGMLAFGLTIIFLFIRLHGDGYDFPVKVAKLVDELDFPKRPDRTFIEVSGVYHDHFREWGATRADDNSDDINREHQKQQGSSGNNEDAHKFMGGWNAQWTMGIRKNKGAKQEFKSGTHGDQDSAQEQEGDHNRDEHWIWMTNIWHQDGDCGGPGFLRQYRRRLDHALTSDNSTSWELMYTHRFPGPITHTSLSKRVVSSSPGTEMQEHDGQRRGRELIRLAVVYKIVQDEHVAYHSRVYHFGTFQSRTDLKDKCPSPSTETCHVHAPFVNFDYVLPGSTPIKDFSLEHDTILYSRLSDTALFRSLKLPVLKIGATSPEKPYALSYGVAGPSLTCQEKKNVPYRMSYLFQAPSSFSSESTDVDDVHVLAGMVHEYTEHWEYQLALSTQISEGITGNKKWLTPQLRSREFRRLMQENDMINDEPQTYGVSIQKPYFIRSADGSSIHIPIKNVVMSLETDQRALLENIVAHLDTIDPEGGDYVRSLVRLQPASTPPQSSVSDSEARGEPEAAAPESLSSLSSPSQRQQYQRRQMGGDQFLIPLGAEHYLIPSSNLKEQWVGVDSHIDAGTLDTIDTDQGVINDAGDVMVLRTTRNGILILKRSISEDVKTIGSSRWRLSMIMSDDHFFGNTWKTEVLGMKIVSVEVPVREEEQEYQEQEVEGKREAGSDSDNTGADENMDRGTDPATSAATHPVLDGANDAAARPSVEQDPVSRTVVHNILVLVYGSGTVYAYDVDVATESSSAIVFLREKYLVVIGMLAVVVAFVINEAR</sequence>
<evidence type="ECO:0000313" key="3">
    <source>
        <dbReference type="EMBL" id="KAG0321364.1"/>
    </source>
</evidence>
<feature type="transmembrane region" description="Helical" evidence="2">
    <location>
        <begin position="755"/>
        <end position="773"/>
    </location>
</feature>
<keyword evidence="2" id="KW-0472">Membrane</keyword>
<dbReference type="OrthoDB" id="2153288at2759"/>
<evidence type="ECO:0000256" key="2">
    <source>
        <dbReference type="SAM" id="Phobius"/>
    </source>
</evidence>
<feature type="region of interest" description="Disordered" evidence="1">
    <location>
        <begin position="114"/>
        <end position="137"/>
    </location>
</feature>
<dbReference type="Proteomes" id="UP000738325">
    <property type="component" value="Unassembled WGS sequence"/>
</dbReference>